<dbReference type="AlphaFoldDB" id="A0A6A3X5E0"/>
<gene>
    <name evidence="1" type="ORF">PF002_g23004</name>
</gene>
<evidence type="ECO:0000313" key="2">
    <source>
        <dbReference type="Proteomes" id="UP000440367"/>
    </source>
</evidence>
<reference evidence="1 2" key="1">
    <citation type="submission" date="2018-08" db="EMBL/GenBank/DDBJ databases">
        <title>Genomic investigation of the strawberry pathogen Phytophthora fragariae indicates pathogenicity is determined by transcriptional variation in three key races.</title>
        <authorList>
            <person name="Adams T.M."/>
            <person name="Armitage A.D."/>
            <person name="Sobczyk M.K."/>
            <person name="Bates H.J."/>
            <person name="Dunwell J.M."/>
            <person name="Nellist C.F."/>
            <person name="Harrison R.J."/>
        </authorList>
    </citation>
    <scope>NUCLEOTIDE SEQUENCE [LARGE SCALE GENOMIC DNA]</scope>
    <source>
        <strain evidence="1 2">BC-1</strain>
    </source>
</reference>
<proteinExistence type="predicted"/>
<sequence length="87" mass="8880">INIPASAGQSDGAAVKKDTFHTCGSSAFVALRQRDLSVVAGRQRTARESLAESLAETGLCVAVSSAASNVLLAQRRDGSPSPVTPPT</sequence>
<name>A0A6A3X5E0_9STRA</name>
<dbReference type="Proteomes" id="UP000440367">
    <property type="component" value="Unassembled WGS sequence"/>
</dbReference>
<comment type="caution">
    <text evidence="1">The sequence shown here is derived from an EMBL/GenBank/DDBJ whole genome shotgun (WGS) entry which is preliminary data.</text>
</comment>
<evidence type="ECO:0000313" key="1">
    <source>
        <dbReference type="EMBL" id="KAE9196590.1"/>
    </source>
</evidence>
<dbReference type="EMBL" id="QXGD01001924">
    <property type="protein sequence ID" value="KAE9196590.1"/>
    <property type="molecule type" value="Genomic_DNA"/>
</dbReference>
<feature type="non-terminal residue" evidence="1">
    <location>
        <position position="1"/>
    </location>
</feature>
<accession>A0A6A3X5E0</accession>
<protein>
    <submittedName>
        <fullName evidence="1">Uncharacterized protein</fullName>
    </submittedName>
</protein>
<organism evidence="1 2">
    <name type="scientific">Phytophthora fragariae</name>
    <dbReference type="NCBI Taxonomy" id="53985"/>
    <lineage>
        <taxon>Eukaryota</taxon>
        <taxon>Sar</taxon>
        <taxon>Stramenopiles</taxon>
        <taxon>Oomycota</taxon>
        <taxon>Peronosporomycetes</taxon>
        <taxon>Peronosporales</taxon>
        <taxon>Peronosporaceae</taxon>
        <taxon>Phytophthora</taxon>
    </lineage>
</organism>